<evidence type="ECO:0000313" key="2">
    <source>
        <dbReference type="Proteomes" id="UP000233375"/>
    </source>
</evidence>
<gene>
    <name evidence="1" type="ORF">CWS01_18110</name>
</gene>
<evidence type="ECO:0000313" key="1">
    <source>
        <dbReference type="EMBL" id="PKG22215.1"/>
    </source>
</evidence>
<proteinExistence type="predicted"/>
<reference evidence="1 2" key="1">
    <citation type="journal article" date="2003" name="Int. J. Syst. Evol. Microbiol.">
        <title>Bacillus nealsonii sp. nov., isolated from a spacecraft-assembly facility, whose spores are gamma-radiation resistant.</title>
        <authorList>
            <person name="Venkateswaran K."/>
            <person name="Kempf M."/>
            <person name="Chen F."/>
            <person name="Satomi M."/>
            <person name="Nicholson W."/>
            <person name="Kern R."/>
        </authorList>
    </citation>
    <scope>NUCLEOTIDE SEQUENCE [LARGE SCALE GENOMIC DNA]</scope>
    <source>
        <strain evidence="1 2">FO-92</strain>
    </source>
</reference>
<dbReference type="AlphaFoldDB" id="A0A2N0YY96"/>
<accession>A0A2N0YY96</accession>
<name>A0A2N0YY96_9BACI</name>
<dbReference type="OrthoDB" id="2991278at2"/>
<keyword evidence="2" id="KW-1185">Reference proteome</keyword>
<dbReference type="Pfam" id="PF13040">
    <property type="entry name" value="Fur_reg_FbpB"/>
    <property type="match status" value="1"/>
</dbReference>
<dbReference type="Proteomes" id="UP000233375">
    <property type="component" value="Unassembled WGS sequence"/>
</dbReference>
<organism evidence="1 2">
    <name type="scientific">Niallia nealsonii</name>
    <dbReference type="NCBI Taxonomy" id="115979"/>
    <lineage>
        <taxon>Bacteria</taxon>
        <taxon>Bacillati</taxon>
        <taxon>Bacillota</taxon>
        <taxon>Bacilli</taxon>
        <taxon>Bacillales</taxon>
        <taxon>Bacillaceae</taxon>
        <taxon>Niallia</taxon>
    </lineage>
</organism>
<protein>
    <submittedName>
        <fullName evidence="1">FbpB family small basic protein</fullName>
    </submittedName>
</protein>
<sequence length="36" mass="4403">MRKLKKSFSELIKENKSKILNDKTLLEKIERRIDEK</sequence>
<dbReference type="EMBL" id="PISE01000045">
    <property type="protein sequence ID" value="PKG22215.1"/>
    <property type="molecule type" value="Genomic_DNA"/>
</dbReference>
<dbReference type="RefSeq" id="WP_101178612.1">
    <property type="nucleotide sequence ID" value="NZ_PISE01000045.1"/>
</dbReference>
<comment type="caution">
    <text evidence="1">The sequence shown here is derived from an EMBL/GenBank/DDBJ whole genome shotgun (WGS) entry which is preliminary data.</text>
</comment>
<dbReference type="InterPro" id="IPR025004">
    <property type="entry name" value="SenN/SenS"/>
</dbReference>